<dbReference type="OrthoDB" id="2175149at2"/>
<name>A0A200IYY7_9ENTE</name>
<dbReference type="Proteomes" id="UP000196151">
    <property type="component" value="Chromosome"/>
</dbReference>
<dbReference type="AlphaFoldDB" id="A0A200IYY7"/>
<dbReference type="EMBL" id="NIBQ01000003">
    <property type="protein sequence ID" value="OUZ30193.1"/>
    <property type="molecule type" value="Genomic_DNA"/>
</dbReference>
<gene>
    <name evidence="2" type="ORF">A5889_001796</name>
    <name evidence="1" type="ORF">A5889_002481</name>
</gene>
<reference evidence="2" key="3">
    <citation type="submission" date="2024-03" db="EMBL/GenBank/DDBJ databases">
        <title>The Genome Sequence of Enterococcus sp. DIV0238c.</title>
        <authorList>
            <consortium name="The Broad Institute Genomics Platform"/>
            <consortium name="The Broad Institute Microbial Omics Core"/>
            <consortium name="The Broad Institute Genomic Center for Infectious Diseases"/>
            <person name="Earl A."/>
            <person name="Manson A."/>
            <person name="Gilmore M."/>
            <person name="Schwartman J."/>
            <person name="Shea T."/>
            <person name="Abouelleil A."/>
            <person name="Cao P."/>
            <person name="Chapman S."/>
            <person name="Cusick C."/>
            <person name="Young S."/>
            <person name="Neafsey D."/>
            <person name="Nusbaum C."/>
            <person name="Birren B."/>
        </authorList>
    </citation>
    <scope>NUCLEOTIDE SEQUENCE</scope>
    <source>
        <strain evidence="2">9D6_DIV0238</strain>
    </source>
</reference>
<evidence type="ECO:0000313" key="1">
    <source>
        <dbReference type="EMBL" id="OUZ30193.1"/>
    </source>
</evidence>
<evidence type="ECO:0000313" key="3">
    <source>
        <dbReference type="Proteomes" id="UP000196151"/>
    </source>
</evidence>
<protein>
    <submittedName>
        <fullName evidence="1">Uncharacterized protein</fullName>
    </submittedName>
</protein>
<accession>A0A200IYY7</accession>
<dbReference type="EMBL" id="CP147246">
    <property type="protein sequence ID" value="WYJ94283.1"/>
    <property type="molecule type" value="Genomic_DNA"/>
</dbReference>
<reference evidence="1" key="1">
    <citation type="submission" date="2017-05" db="EMBL/GenBank/DDBJ databases">
        <title>The Genome Sequence of Enterococcus sp. 9D6_DIV0238.</title>
        <authorList>
            <consortium name="The Broad Institute Genomics Platform"/>
            <consortium name="The Broad Institute Genomic Center for Infectious Diseases"/>
            <person name="Earl A."/>
            <person name="Manson A."/>
            <person name="Schwartman J."/>
            <person name="Gilmore M."/>
            <person name="Abouelleil A."/>
            <person name="Cao P."/>
            <person name="Chapman S."/>
            <person name="Cusick C."/>
            <person name="Shea T."/>
            <person name="Young S."/>
            <person name="Neafsey D."/>
            <person name="Nusbaum C."/>
            <person name="Birren B."/>
        </authorList>
    </citation>
    <scope>NUCLEOTIDE SEQUENCE [LARGE SCALE GENOMIC DNA]</scope>
    <source>
        <strain evidence="1">9D6_DIV0238</strain>
    </source>
</reference>
<organism evidence="1">
    <name type="scientific">Candidatus Enterococcus dunnyi</name>
    <dbReference type="NCBI Taxonomy" id="1834192"/>
    <lineage>
        <taxon>Bacteria</taxon>
        <taxon>Bacillati</taxon>
        <taxon>Bacillota</taxon>
        <taxon>Bacilli</taxon>
        <taxon>Lactobacillales</taxon>
        <taxon>Enterococcaceae</taxon>
        <taxon>Enterococcus</taxon>
    </lineage>
</organism>
<reference evidence="2" key="2">
    <citation type="submission" date="2017-05" db="EMBL/GenBank/DDBJ databases">
        <authorList>
            <consortium name="The Broad Institute Genomics Platform"/>
            <consortium name="The Broad Institute Genomic Center for Infectious Diseases"/>
            <person name="Earl A."/>
            <person name="Manson A."/>
            <person name="Schwartman J."/>
            <person name="Gilmore M."/>
            <person name="Abouelleil A."/>
            <person name="Cao P."/>
            <person name="Chapman S."/>
            <person name="Cusick C."/>
            <person name="Shea T."/>
            <person name="Young S."/>
            <person name="Neafsey D."/>
            <person name="Nusbaum C."/>
            <person name="Birren B."/>
        </authorList>
    </citation>
    <scope>NUCLEOTIDE SEQUENCE</scope>
    <source>
        <strain evidence="2">9D6_DIV0238</strain>
    </source>
</reference>
<dbReference type="RefSeq" id="WP_087641585.1">
    <property type="nucleotide sequence ID" value="NZ_CP147246.1"/>
</dbReference>
<evidence type="ECO:0000313" key="2">
    <source>
        <dbReference type="EMBL" id="WYJ94283.1"/>
    </source>
</evidence>
<keyword evidence="3" id="KW-1185">Reference proteome</keyword>
<proteinExistence type="predicted"/>
<sequence>MVYQNIIVDIYQAASPAVGERLFDDDMLRDIYYICEEIFQKRNLGIPYPKEEVEEYFEEFHTIISFFKHVEITLDFVDLDWSALLDELIHTFPQIAWIGGSKEKEDNRVIYYIDFVPIAYREVDFPFMVNLLQSLEQQLLVESDDVLELFIEEIERLVSKFVKPLQTVEIDSKPKPKSKPKVEGVENNIKEANINYVLKMEEAVSRERYAKERMRLANQKLEVVIDQMERQNLSRAIKELSKPNNNENEDWDQILKIDLREYSKLMQKAKFLEQSWMMNKELVTKSEKMTISDNRLTYEREQVRSFKDSVSANEIYLILDECKMIESRVKIKKKSWFRQPHVRIMRMDYDSILNKAAYFDLIQGENFLLEQIILNEEPITDIE</sequence>